<dbReference type="OrthoDB" id="3540796at2759"/>
<feature type="region of interest" description="Disordered" evidence="1">
    <location>
        <begin position="1392"/>
        <end position="1582"/>
    </location>
</feature>
<feature type="region of interest" description="Disordered" evidence="1">
    <location>
        <begin position="575"/>
        <end position="614"/>
    </location>
</feature>
<feature type="region of interest" description="Disordered" evidence="1">
    <location>
        <begin position="1171"/>
        <end position="1259"/>
    </location>
</feature>
<feature type="compositionally biased region" description="Polar residues" evidence="1">
    <location>
        <begin position="496"/>
        <end position="511"/>
    </location>
</feature>
<feature type="compositionally biased region" description="Basic and acidic residues" evidence="1">
    <location>
        <begin position="327"/>
        <end position="337"/>
    </location>
</feature>
<feature type="region of interest" description="Disordered" evidence="1">
    <location>
        <begin position="1726"/>
        <end position="1765"/>
    </location>
</feature>
<feature type="region of interest" description="Disordered" evidence="1">
    <location>
        <begin position="321"/>
        <end position="444"/>
    </location>
</feature>
<feature type="region of interest" description="Disordered" evidence="1">
    <location>
        <begin position="1820"/>
        <end position="1848"/>
    </location>
</feature>
<feature type="compositionally biased region" description="Low complexity" evidence="1">
    <location>
        <begin position="884"/>
        <end position="900"/>
    </location>
</feature>
<feature type="compositionally biased region" description="Basic and acidic residues" evidence="1">
    <location>
        <begin position="811"/>
        <end position="821"/>
    </location>
</feature>
<name>A0A1D9Q2K2_SCLS1</name>
<feature type="region of interest" description="Disordered" evidence="1">
    <location>
        <begin position="1097"/>
        <end position="1128"/>
    </location>
</feature>
<feature type="region of interest" description="Disordered" evidence="1">
    <location>
        <begin position="110"/>
        <end position="151"/>
    </location>
</feature>
<feature type="compositionally biased region" description="Polar residues" evidence="1">
    <location>
        <begin position="121"/>
        <end position="143"/>
    </location>
</feature>
<evidence type="ECO:0000256" key="1">
    <source>
        <dbReference type="SAM" id="MobiDB-lite"/>
    </source>
</evidence>
<reference evidence="3" key="1">
    <citation type="journal article" date="2017" name="Genome Biol. Evol.">
        <title>The complete genome sequence of the phytopathogenic fungus Sclerotinia sclerotiorum reveals insights into the genome architecture of broad host range pathogens.</title>
        <authorList>
            <person name="Derbyshire M."/>
            <person name="Denton-Giles M."/>
            <person name="Hegedus D."/>
            <person name="Seifbarghy S."/>
            <person name="Rollins J."/>
            <person name="van Kan J."/>
            <person name="Seidl M.F."/>
            <person name="Faino L."/>
            <person name="Mbengue M."/>
            <person name="Navaud O."/>
            <person name="Raffaele S."/>
            <person name="Hammond-Kosack K."/>
            <person name="Heard S."/>
            <person name="Oliver R."/>
        </authorList>
    </citation>
    <scope>NUCLEOTIDE SEQUENCE [LARGE SCALE GENOMIC DNA]</scope>
    <source>
        <strain evidence="3">ATCC 18683 / 1980 / Ss-1</strain>
    </source>
</reference>
<dbReference type="VEuPathDB" id="FungiDB:sscle_04g035530"/>
<evidence type="ECO:0000313" key="3">
    <source>
        <dbReference type="Proteomes" id="UP000177798"/>
    </source>
</evidence>
<gene>
    <name evidence="2" type="ORF">sscle_04g035530</name>
</gene>
<feature type="compositionally biased region" description="Polar residues" evidence="1">
    <location>
        <begin position="1823"/>
        <end position="1833"/>
    </location>
</feature>
<organism evidence="2 3">
    <name type="scientific">Sclerotinia sclerotiorum (strain ATCC 18683 / 1980 / Ss-1)</name>
    <name type="common">White mold</name>
    <name type="synonym">Whetzelinia sclerotiorum</name>
    <dbReference type="NCBI Taxonomy" id="665079"/>
    <lineage>
        <taxon>Eukaryota</taxon>
        <taxon>Fungi</taxon>
        <taxon>Dikarya</taxon>
        <taxon>Ascomycota</taxon>
        <taxon>Pezizomycotina</taxon>
        <taxon>Leotiomycetes</taxon>
        <taxon>Helotiales</taxon>
        <taxon>Sclerotiniaceae</taxon>
        <taxon>Sclerotinia</taxon>
    </lineage>
</organism>
<feature type="region of interest" description="Disordered" evidence="1">
    <location>
        <begin position="647"/>
        <end position="672"/>
    </location>
</feature>
<feature type="compositionally biased region" description="Low complexity" evidence="1">
    <location>
        <begin position="1836"/>
        <end position="1845"/>
    </location>
</feature>
<sequence>MGKRDDICSILGYEKDNQIKNSRILLRTTSAFLADYEARGNKVYGRKAESIGVRLCALNFLEEEGRGEKLWPSLPDGSLVYEDAHDKETIIDHVADLFLIHARSNYSKLHAKRRSQKHDATSASSNINNEHISNKPPTSSTPEETYLEDEEPQFTYSSSLMTIKPELCLTPWLDPPKRFDRNVAMPWAESLNPKSLPDPPVRLGKNWLSQEIVKWPAAVDKEIQYFMHRWVFYYTTDLEDGADEGIQSLVDHLRNDKGASTELDSTQIREFGKRIVDRVKFFTETFVNHQFIELQTDGALQMTARFRAIWTTLKYETPTPRISNRRRSVEKEVPKESPRKRRKLSKKAEDNALDVNRPKRKPWSEHAWRRKTIPPPADMTFPNLLSRKSSSDDPVTAAESPRDAVDDEDSEEEVFENCETQEESETTMRTSKISVEIPPPNKATASKCDAIVDMEEESTIEVLQFGATVIEISDNEKFGARTKALPPTREKMAKSLSPNPDKTLASETMSPKSGAKVSEAALILAHQSNKISEDCDGLAQEPRVSDVTVIPKQSLEIITVGCEVEKVIDAHKEVTSSVQESPQTEPQSQLPQTAIASSVPTINGTPEDTVEASTQPMDLDAHENSSKHELVKPASPTQIASQINEPMRGVTSPHQTPTENQSNNALTSTVPWTKISSGNPKKYGPFHDLEFLNHIFSSNGPRPMDTNRPPSISSVSPTSVTEVHTRELGTNFNSVKAIQNSVLPRTTPSAESNLNKDPYNRHLSKDEISIISQTAVCQPVVEESKYSARSPETVHPQSIDPIKLPSLDVPETSRKLLEKSARTPLPSIPLSSQNGGSPTAQQSASIIGEFHKPPQSPRMVSQKPAQTSQVAVRDPLIATFQPINRPANGSNPSPSNYSPSLATEPPQPSLIPATQNSATSTYHPPISSQEVPSQSERREKNQYYADNETVPAQNIACESALPVALSRSSWSRDGHLYSYSTNKQNGVYPMAFINKPIASSSGVWMHETSRKRPLERTSTKPRKTKSRKKSGLPEKQSPKFATVKYSQAQPTHVDQDAPHPANYTESPRQTIHDLGQSPRPPHPELINHLRSMDEKMGMNSGAPRQPASKTTNMPSPALNQQPINHTENVDRNTMYYDAKQELKILNYISSQNKMHSLGGQSSQDWGKIKTSLASPAQSHQNSSMSQIRPSPPENPIARTEQANAEYGMQPNQSSPNVREENKINSTSSLQQGHSHPKASEQSKINPGMGTTLKQTPSNANAKRSFIAESRGQLSNSAHVGRSQQAHLGAGTGQEALVANGTGHEIPTSTTVTNSIIPQNLPEPQRTQNRANNHVQHSNPAYPTLANQYANQEIQRTKIHNETQNNPSSPESYRSQDPWWNSLAANYGIEKISQPTSRHAPQPARNVLHDGSLGNTTPVSTVQTVPQVQAGNQDYQPDTRKVASSVTELPHSTGVESSKILHQTPESLRVSHSSQPSDIQGSPPQSYSGKQYATQPSPIQQSNSAVQILQPRSGTRTSTPLSQFSNQALAPSSYGNTPSPKNQFYQSSSQVSGHPNPPLKAQYTSDKIGRPSSAKTYNFQHQSPSQSVVQSAIIQNSVPQSQFTNRSPTQFSPIQGSSPQNQYTATSATKQASLAPAANGAEYNERQDHAAPHYQYDKRPQQPVEPQAFTMQAQQKIYNGQQPHDWTKYRLKDASPQNIMHPVNLSPRQPPITKNQVVNASPVQPSTIQIPATRSPPASVMSTILNPSLPPTPPTPAGISTPKSDPMSLYPPGNHPMASMPPRHQAAAVISNPTVDNMTQYYPGAMIRPLQQIPGAISTPRLDTLSQYSPSTHPLATPQQTPTTPQESGPKLDFYLQRSNSIIDTSISFSYHYMEALSLSNLFSFFSQRSGISLERLDELTFRCMFGEYQQFVIGKDMGDGEWKRARKRIWRNWDREVRTAKQKGVDEDEEFWEVNILIGKCA</sequence>
<feature type="compositionally biased region" description="Basic residues" evidence="1">
    <location>
        <begin position="1019"/>
        <end position="1030"/>
    </location>
</feature>
<feature type="compositionally biased region" description="Low complexity" evidence="1">
    <location>
        <begin position="1415"/>
        <end position="1428"/>
    </location>
</feature>
<feature type="region of interest" description="Disordered" evidence="1">
    <location>
        <begin position="488"/>
        <end position="513"/>
    </location>
</feature>
<accession>A0A1D9Q2K2</accession>
<feature type="compositionally biased region" description="Polar residues" evidence="1">
    <location>
        <begin position="1324"/>
        <end position="1340"/>
    </location>
</feature>
<evidence type="ECO:0000313" key="2">
    <source>
        <dbReference type="EMBL" id="APA08783.1"/>
    </source>
</evidence>
<feature type="compositionally biased region" description="Polar residues" evidence="1">
    <location>
        <begin position="912"/>
        <end position="934"/>
    </location>
</feature>
<feature type="compositionally biased region" description="Polar residues" evidence="1">
    <location>
        <begin position="1171"/>
        <end position="1188"/>
    </location>
</feature>
<feature type="compositionally biased region" description="Polar residues" evidence="1">
    <location>
        <begin position="1429"/>
        <end position="1446"/>
    </location>
</feature>
<feature type="compositionally biased region" description="Polar residues" evidence="1">
    <location>
        <begin position="1453"/>
        <end position="1552"/>
    </location>
</feature>
<feature type="compositionally biased region" description="Polar residues" evidence="1">
    <location>
        <begin position="652"/>
        <end position="672"/>
    </location>
</feature>
<feature type="compositionally biased region" description="Acidic residues" evidence="1">
    <location>
        <begin position="405"/>
        <end position="425"/>
    </location>
</feature>
<proteinExistence type="predicted"/>
<dbReference type="EMBL" id="CP017817">
    <property type="protein sequence ID" value="APA08783.1"/>
    <property type="molecule type" value="Genomic_DNA"/>
</dbReference>
<feature type="compositionally biased region" description="Polar residues" evidence="1">
    <location>
        <begin position="1223"/>
        <end position="1244"/>
    </location>
</feature>
<feature type="compositionally biased region" description="Polar residues" evidence="1">
    <location>
        <begin position="1306"/>
        <end position="1317"/>
    </location>
</feature>
<feature type="region of interest" description="Disordered" evidence="1">
    <location>
        <begin position="1303"/>
        <end position="1340"/>
    </location>
</feature>
<feature type="region of interest" description="Disordered" evidence="1">
    <location>
        <begin position="787"/>
        <end position="940"/>
    </location>
</feature>
<feature type="region of interest" description="Disordered" evidence="1">
    <location>
        <begin position="1599"/>
        <end position="1626"/>
    </location>
</feature>
<protein>
    <submittedName>
        <fullName evidence="2">Uncharacterized protein</fullName>
    </submittedName>
</protein>
<feature type="compositionally biased region" description="Polar residues" evidence="1">
    <location>
        <begin position="1107"/>
        <end position="1126"/>
    </location>
</feature>
<feature type="compositionally biased region" description="Polar residues" evidence="1">
    <location>
        <begin position="829"/>
        <end position="845"/>
    </location>
</feature>
<feature type="compositionally biased region" description="Basic and acidic residues" evidence="1">
    <location>
        <begin position="1007"/>
        <end position="1018"/>
    </location>
</feature>
<dbReference type="Proteomes" id="UP000177798">
    <property type="component" value="Chromosome 4"/>
</dbReference>
<feature type="region of interest" description="Disordered" evidence="1">
    <location>
        <begin position="1003"/>
        <end position="1083"/>
    </location>
</feature>